<sequence>GSSRARWRPSRRRVRAGRCAWGTVATSARRSRPATTACCSTPPAPASARCAGAPRRGGGAPPATSPPWPRCSGRCWPPRWRRCARAGWSPTSPARRTRRRPCSSSTTCCGVGTTSSSWTPRRRCGLRQGATSPTWGRGGRRSCGRTGTAPTRCSWPCCAAGPTPPPAA</sequence>
<gene>
    <name evidence="2" type="ORF">AVDCRST_MAG35-2037</name>
</gene>
<accession>A0A6J4PPG7</accession>
<protein>
    <submittedName>
        <fullName evidence="2">16S rRNA (Cytosine(967)-C(5))-methyltransferase</fullName>
        <ecNumber evidence="2">2.1.1.176</ecNumber>
    </submittedName>
</protein>
<organism evidence="2">
    <name type="scientific">uncultured Quadrisphaera sp</name>
    <dbReference type="NCBI Taxonomy" id="904978"/>
    <lineage>
        <taxon>Bacteria</taxon>
        <taxon>Bacillati</taxon>
        <taxon>Actinomycetota</taxon>
        <taxon>Actinomycetes</taxon>
        <taxon>Kineosporiales</taxon>
        <taxon>Kineosporiaceae</taxon>
        <taxon>Quadrisphaera</taxon>
        <taxon>environmental samples</taxon>
    </lineage>
</organism>
<evidence type="ECO:0000256" key="1">
    <source>
        <dbReference type="SAM" id="MobiDB-lite"/>
    </source>
</evidence>
<feature type="non-terminal residue" evidence="2">
    <location>
        <position position="1"/>
    </location>
</feature>
<keyword evidence="2" id="KW-0808">Transferase</keyword>
<feature type="compositionally biased region" description="Low complexity" evidence="1">
    <location>
        <begin position="102"/>
        <end position="117"/>
    </location>
</feature>
<feature type="region of interest" description="Disordered" evidence="1">
    <location>
        <begin position="24"/>
        <end position="69"/>
    </location>
</feature>
<feature type="compositionally biased region" description="Low complexity" evidence="1">
    <location>
        <begin position="33"/>
        <end position="54"/>
    </location>
</feature>
<evidence type="ECO:0000313" key="2">
    <source>
        <dbReference type="EMBL" id="CAA9421787.1"/>
    </source>
</evidence>
<name>A0A6J4PPG7_9ACTN</name>
<keyword evidence="2" id="KW-0489">Methyltransferase</keyword>
<dbReference type="AlphaFoldDB" id="A0A6J4PPG7"/>
<proteinExistence type="predicted"/>
<feature type="region of interest" description="Disordered" evidence="1">
    <location>
        <begin position="86"/>
        <end position="153"/>
    </location>
</feature>
<dbReference type="GO" id="GO:0008168">
    <property type="term" value="F:methyltransferase activity"/>
    <property type="evidence" value="ECO:0007669"/>
    <property type="project" value="UniProtKB-KW"/>
</dbReference>
<feature type="non-terminal residue" evidence="2">
    <location>
        <position position="168"/>
    </location>
</feature>
<dbReference type="GO" id="GO:0032259">
    <property type="term" value="P:methylation"/>
    <property type="evidence" value="ECO:0007669"/>
    <property type="project" value="UniProtKB-KW"/>
</dbReference>
<dbReference type="EC" id="2.1.1.176" evidence="2"/>
<reference evidence="2" key="1">
    <citation type="submission" date="2020-02" db="EMBL/GenBank/DDBJ databases">
        <authorList>
            <person name="Meier V. D."/>
        </authorList>
    </citation>
    <scope>NUCLEOTIDE SEQUENCE</scope>
    <source>
        <strain evidence="2">AVDCRST_MAG35</strain>
    </source>
</reference>
<dbReference type="EMBL" id="CADCUY010000432">
    <property type="protein sequence ID" value="CAA9421787.1"/>
    <property type="molecule type" value="Genomic_DNA"/>
</dbReference>